<dbReference type="Proteomes" id="UP000242699">
    <property type="component" value="Unassembled WGS sequence"/>
</dbReference>
<evidence type="ECO:0000313" key="2">
    <source>
        <dbReference type="EMBL" id="PSR29157.1"/>
    </source>
</evidence>
<dbReference type="PANTHER" id="PTHR42951">
    <property type="entry name" value="METALLO-BETA-LACTAMASE DOMAIN-CONTAINING"/>
    <property type="match status" value="1"/>
</dbReference>
<evidence type="ECO:0000259" key="1">
    <source>
        <dbReference type="SMART" id="SM00849"/>
    </source>
</evidence>
<dbReference type="InterPro" id="IPR036866">
    <property type="entry name" value="RibonucZ/Hydroxyglut_hydro"/>
</dbReference>
<name>A0A2T2X3U9_9FIRM</name>
<gene>
    <name evidence="2" type="ORF">C7B43_09115</name>
</gene>
<protein>
    <submittedName>
        <fullName evidence="2">MBL fold metallo-hydrolase</fullName>
    </submittedName>
</protein>
<dbReference type="PANTHER" id="PTHR42951:SF22">
    <property type="entry name" value="METALLO BETA-LACTAMASE SUPERFAMILY LIPOPROTEIN"/>
    <property type="match status" value="1"/>
</dbReference>
<sequence>MLSSTDDHLTFEVSSMSRLRIVAPRVYVASSLLYLTNSVVIEGSSHNGLVIDPAVTVKDLISLGIDLRKAELRTEAGFSTHAHWDHVLWNPALGNAPRYATDSAIQSLQAHRDAMFAEMVRVAPGHPPDLFGRGRLTPLPPEMHCVPWSGPLVQLMRHSAHAPGHAALFVQESGVLICGDMLSDVEIPLLDLTASDPLKDYRDGLHLLSTVDPELRIFIPGHGHVGYGNKEFQYRIGADLKYLDSLEEGLTCTDSRLSVPWLQAEHNTQWSHFHGHNEPK</sequence>
<reference evidence="2 3" key="1">
    <citation type="journal article" date="2014" name="BMC Genomics">
        <title>Comparison of environmental and isolate Sulfobacillus genomes reveals diverse carbon, sulfur, nitrogen, and hydrogen metabolisms.</title>
        <authorList>
            <person name="Justice N.B."/>
            <person name="Norman A."/>
            <person name="Brown C.T."/>
            <person name="Singh A."/>
            <person name="Thomas B.C."/>
            <person name="Banfield J.F."/>
        </authorList>
    </citation>
    <scope>NUCLEOTIDE SEQUENCE [LARGE SCALE GENOMIC DNA]</scope>
    <source>
        <strain evidence="2">AMDSBA1</strain>
    </source>
</reference>
<dbReference type="InterPro" id="IPR050855">
    <property type="entry name" value="NDM-1-like"/>
</dbReference>
<proteinExistence type="predicted"/>
<dbReference type="Pfam" id="PF00753">
    <property type="entry name" value="Lactamase_B"/>
    <property type="match status" value="1"/>
</dbReference>
<accession>A0A2T2X3U9</accession>
<evidence type="ECO:0000313" key="3">
    <source>
        <dbReference type="Proteomes" id="UP000242699"/>
    </source>
</evidence>
<keyword evidence="2" id="KW-0378">Hydrolase</keyword>
<dbReference type="SUPFAM" id="SSF56281">
    <property type="entry name" value="Metallo-hydrolase/oxidoreductase"/>
    <property type="match status" value="1"/>
</dbReference>
<comment type="caution">
    <text evidence="2">The sequence shown here is derived from an EMBL/GenBank/DDBJ whole genome shotgun (WGS) entry which is preliminary data.</text>
</comment>
<dbReference type="Gene3D" id="3.60.15.10">
    <property type="entry name" value="Ribonuclease Z/Hydroxyacylglutathione hydrolase-like"/>
    <property type="match status" value="1"/>
</dbReference>
<dbReference type="EMBL" id="PXYT01000017">
    <property type="protein sequence ID" value="PSR29157.1"/>
    <property type="molecule type" value="Genomic_DNA"/>
</dbReference>
<feature type="domain" description="Metallo-beta-lactamase" evidence="1">
    <location>
        <begin position="35"/>
        <end position="222"/>
    </location>
</feature>
<dbReference type="GO" id="GO:0016787">
    <property type="term" value="F:hydrolase activity"/>
    <property type="evidence" value="ECO:0007669"/>
    <property type="project" value="UniProtKB-KW"/>
</dbReference>
<dbReference type="SMART" id="SM00849">
    <property type="entry name" value="Lactamase_B"/>
    <property type="match status" value="1"/>
</dbReference>
<organism evidence="2 3">
    <name type="scientific">Sulfobacillus benefaciens</name>
    <dbReference type="NCBI Taxonomy" id="453960"/>
    <lineage>
        <taxon>Bacteria</taxon>
        <taxon>Bacillati</taxon>
        <taxon>Bacillota</taxon>
        <taxon>Clostridia</taxon>
        <taxon>Eubacteriales</taxon>
        <taxon>Clostridiales Family XVII. Incertae Sedis</taxon>
        <taxon>Sulfobacillus</taxon>
    </lineage>
</organism>
<dbReference type="AlphaFoldDB" id="A0A2T2X3U9"/>
<dbReference type="InterPro" id="IPR001279">
    <property type="entry name" value="Metallo-B-lactamas"/>
</dbReference>